<feature type="transmembrane region" description="Helical" evidence="6">
    <location>
        <begin position="100"/>
        <end position="119"/>
    </location>
</feature>
<evidence type="ECO:0000256" key="5">
    <source>
        <dbReference type="ARBA" id="ARBA00023136"/>
    </source>
</evidence>
<evidence type="ECO:0000313" key="7">
    <source>
        <dbReference type="EMBL" id="OSS41761.1"/>
    </source>
</evidence>
<dbReference type="Proteomes" id="UP000194141">
    <property type="component" value="Unassembled WGS sequence"/>
</dbReference>
<proteinExistence type="inferred from homology"/>
<keyword evidence="3 6" id="KW-0812">Transmembrane</keyword>
<accession>A0A1X4XW51</accession>
<name>A0A1X4XW51_9BACT</name>
<feature type="transmembrane region" description="Helical" evidence="6">
    <location>
        <begin position="252"/>
        <end position="285"/>
    </location>
</feature>
<dbReference type="PANTHER" id="PTHR21716:SF4">
    <property type="entry name" value="TRANSMEMBRANE PROTEIN 245"/>
    <property type="match status" value="1"/>
</dbReference>
<dbReference type="AlphaFoldDB" id="A0A1X4XW51"/>
<reference evidence="7 8" key="1">
    <citation type="journal article" date="2017" name="Front. Microbiol.">
        <title>Genome Sequence of Desulfurella amilsii Strain TR1 and Comparative Genomics of Desulfurellaceae Family.</title>
        <authorList>
            <person name="Florentino A.P."/>
            <person name="Stams A.J."/>
            <person name="Sanchez-Andrea I."/>
        </authorList>
    </citation>
    <scope>NUCLEOTIDE SEQUENCE [LARGE SCALE GENOMIC DNA]</scope>
    <source>
        <strain evidence="7 8">TR1</strain>
    </source>
</reference>
<feature type="transmembrane region" description="Helical" evidence="6">
    <location>
        <begin position="152"/>
        <end position="174"/>
    </location>
</feature>
<gene>
    <name evidence="7" type="ORF">DESAMIL20_1314</name>
</gene>
<dbReference type="InterPro" id="IPR002549">
    <property type="entry name" value="AI-2E-like"/>
</dbReference>
<dbReference type="STRING" id="1562698.DESAMIL20_1314"/>
<comment type="subcellular location">
    <subcellularLocation>
        <location evidence="1">Membrane</location>
        <topology evidence="1">Multi-pass membrane protein</topology>
    </subcellularLocation>
</comment>
<feature type="transmembrane region" description="Helical" evidence="6">
    <location>
        <begin position="180"/>
        <end position="203"/>
    </location>
</feature>
<dbReference type="PANTHER" id="PTHR21716">
    <property type="entry name" value="TRANSMEMBRANE PROTEIN"/>
    <property type="match status" value="1"/>
</dbReference>
<keyword evidence="4 6" id="KW-1133">Transmembrane helix</keyword>
<evidence type="ECO:0000256" key="2">
    <source>
        <dbReference type="ARBA" id="ARBA00009773"/>
    </source>
</evidence>
<comment type="caution">
    <text evidence="7">The sequence shown here is derived from an EMBL/GenBank/DDBJ whole genome shotgun (WGS) entry which is preliminary data.</text>
</comment>
<feature type="transmembrane region" description="Helical" evidence="6">
    <location>
        <begin position="21"/>
        <end position="43"/>
    </location>
</feature>
<dbReference type="Pfam" id="PF01594">
    <property type="entry name" value="AI-2E_transport"/>
    <property type="match status" value="1"/>
</dbReference>
<comment type="similarity">
    <text evidence="2">Belongs to the autoinducer-2 exporter (AI-2E) (TC 2.A.86) family.</text>
</comment>
<dbReference type="GO" id="GO:0016020">
    <property type="term" value="C:membrane"/>
    <property type="evidence" value="ECO:0007669"/>
    <property type="project" value="UniProtKB-SubCell"/>
</dbReference>
<evidence type="ECO:0000256" key="4">
    <source>
        <dbReference type="ARBA" id="ARBA00022989"/>
    </source>
</evidence>
<keyword evidence="5 6" id="KW-0472">Membrane</keyword>
<keyword evidence="8" id="KW-1185">Reference proteome</keyword>
<dbReference type="EMBL" id="MDSU01000018">
    <property type="protein sequence ID" value="OSS41761.1"/>
    <property type="molecule type" value="Genomic_DNA"/>
</dbReference>
<sequence length="291" mass="32263">MLAIIFTPLKTYVQKIIKGELLASVIVLVFMIILILLPFVFLVTVSSSQINSIANFTKKAILEYANFNLPFLGSIKQYTANLNVQILDFLTKNAFSVFSYTYKTITDLIFALLVAFYLIKDKDKFLDYITSFIKDKQTFEKLKDTIRLSLKATLIGGFIIALIQGFLCALGFLIVGIGGFFIWMALGAVISFVPVVGTALLWAPASVYFLLTGSYLKGIFLLVWGGIFVGSVDNYVRPLLIGSYMSIHPLLLFFSIMGGIVFFGLIGIFIGPIIISLADAVLNVYKKEKNS</sequence>
<evidence type="ECO:0000256" key="6">
    <source>
        <dbReference type="SAM" id="Phobius"/>
    </source>
</evidence>
<organism evidence="7 8">
    <name type="scientific">Desulfurella amilsii</name>
    <dbReference type="NCBI Taxonomy" id="1562698"/>
    <lineage>
        <taxon>Bacteria</taxon>
        <taxon>Pseudomonadati</taxon>
        <taxon>Campylobacterota</taxon>
        <taxon>Desulfurellia</taxon>
        <taxon>Desulfurellales</taxon>
        <taxon>Desulfurellaceae</taxon>
        <taxon>Desulfurella</taxon>
    </lineage>
</organism>
<evidence type="ECO:0000256" key="1">
    <source>
        <dbReference type="ARBA" id="ARBA00004141"/>
    </source>
</evidence>
<evidence type="ECO:0000313" key="8">
    <source>
        <dbReference type="Proteomes" id="UP000194141"/>
    </source>
</evidence>
<feature type="transmembrane region" description="Helical" evidence="6">
    <location>
        <begin position="215"/>
        <end position="232"/>
    </location>
</feature>
<evidence type="ECO:0000256" key="3">
    <source>
        <dbReference type="ARBA" id="ARBA00022692"/>
    </source>
</evidence>
<protein>
    <submittedName>
        <fullName evidence="7">Putative membrane protein</fullName>
    </submittedName>
</protein>